<dbReference type="InterPro" id="IPR003593">
    <property type="entry name" value="AAA+_ATPase"/>
</dbReference>
<name>A0ABP6Q532_9ACTN</name>
<evidence type="ECO:0000256" key="1">
    <source>
        <dbReference type="ARBA" id="ARBA00005417"/>
    </source>
</evidence>
<dbReference type="CDD" id="cd03224">
    <property type="entry name" value="ABC_TM1139_LivF_branched"/>
    <property type="match status" value="1"/>
</dbReference>
<dbReference type="PANTHER" id="PTHR43820">
    <property type="entry name" value="HIGH-AFFINITY BRANCHED-CHAIN AMINO ACID TRANSPORT ATP-BINDING PROTEIN LIVF"/>
    <property type="match status" value="1"/>
</dbReference>
<dbReference type="Proteomes" id="UP001501237">
    <property type="component" value="Unassembled WGS sequence"/>
</dbReference>
<protein>
    <submittedName>
        <fullName evidence="7">ABC transporter ATP-binding protein</fullName>
    </submittedName>
</protein>
<dbReference type="InterPro" id="IPR017871">
    <property type="entry name" value="ABC_transporter-like_CS"/>
</dbReference>
<evidence type="ECO:0000256" key="3">
    <source>
        <dbReference type="ARBA" id="ARBA00022741"/>
    </source>
</evidence>
<keyword evidence="8" id="KW-1185">Reference proteome</keyword>
<dbReference type="GO" id="GO:0005524">
    <property type="term" value="F:ATP binding"/>
    <property type="evidence" value="ECO:0007669"/>
    <property type="project" value="UniProtKB-KW"/>
</dbReference>
<evidence type="ECO:0000313" key="8">
    <source>
        <dbReference type="Proteomes" id="UP001501237"/>
    </source>
</evidence>
<dbReference type="InterPro" id="IPR052156">
    <property type="entry name" value="BCAA_Transport_ATP-bd_LivF"/>
</dbReference>
<dbReference type="PROSITE" id="PS00211">
    <property type="entry name" value="ABC_TRANSPORTER_1"/>
    <property type="match status" value="1"/>
</dbReference>
<organism evidence="7 8">
    <name type="scientific">Actinocorallia longicatena</name>
    <dbReference type="NCBI Taxonomy" id="111803"/>
    <lineage>
        <taxon>Bacteria</taxon>
        <taxon>Bacillati</taxon>
        <taxon>Actinomycetota</taxon>
        <taxon>Actinomycetes</taxon>
        <taxon>Streptosporangiales</taxon>
        <taxon>Thermomonosporaceae</taxon>
        <taxon>Actinocorallia</taxon>
    </lineage>
</organism>
<dbReference type="Pfam" id="PF00005">
    <property type="entry name" value="ABC_tran"/>
    <property type="match status" value="1"/>
</dbReference>
<accession>A0ABP6Q532</accession>
<comment type="similarity">
    <text evidence="1">Belongs to the ABC transporter superfamily.</text>
</comment>
<reference evidence="8" key="1">
    <citation type="journal article" date="2019" name="Int. J. Syst. Evol. Microbiol.">
        <title>The Global Catalogue of Microorganisms (GCM) 10K type strain sequencing project: providing services to taxonomists for standard genome sequencing and annotation.</title>
        <authorList>
            <consortium name="The Broad Institute Genomics Platform"/>
            <consortium name="The Broad Institute Genome Sequencing Center for Infectious Disease"/>
            <person name="Wu L."/>
            <person name="Ma J."/>
        </authorList>
    </citation>
    <scope>NUCLEOTIDE SEQUENCE [LARGE SCALE GENOMIC DNA]</scope>
    <source>
        <strain evidence="8">JCM 9377</strain>
    </source>
</reference>
<evidence type="ECO:0000256" key="2">
    <source>
        <dbReference type="ARBA" id="ARBA00022448"/>
    </source>
</evidence>
<evidence type="ECO:0000259" key="6">
    <source>
        <dbReference type="PROSITE" id="PS50893"/>
    </source>
</evidence>
<evidence type="ECO:0000256" key="4">
    <source>
        <dbReference type="ARBA" id="ARBA00022840"/>
    </source>
</evidence>
<keyword evidence="4 7" id="KW-0067">ATP-binding</keyword>
<dbReference type="SMART" id="SM00382">
    <property type="entry name" value="AAA"/>
    <property type="match status" value="1"/>
</dbReference>
<sequence>MNLLELRDVRAAYGRITVLHGVDLAVAAGQVVALLGPNGAGKTTVLKTAAGVHPPSSGTLLLGGRDVTGAAPRDLARAGVCLIPEGRGVFPNLSVRDNLLMMTFTGRGREEIEEIAFSRFPILAKRASQAAGTMSGGEQQMLALARGLATDPAVLLLDELSMGLAPLVVGRLYEEVAEIARQGVAVLVVEQFAAAVLGIADQAAVLVRGRIERRGHPDDGLRAELSTLYMGSST</sequence>
<feature type="domain" description="ABC transporter" evidence="6">
    <location>
        <begin position="4"/>
        <end position="233"/>
    </location>
</feature>
<dbReference type="Gene3D" id="3.40.50.300">
    <property type="entry name" value="P-loop containing nucleotide triphosphate hydrolases"/>
    <property type="match status" value="1"/>
</dbReference>
<dbReference type="InterPro" id="IPR003439">
    <property type="entry name" value="ABC_transporter-like_ATP-bd"/>
</dbReference>
<evidence type="ECO:0000256" key="5">
    <source>
        <dbReference type="ARBA" id="ARBA00022970"/>
    </source>
</evidence>
<dbReference type="PANTHER" id="PTHR43820:SF4">
    <property type="entry name" value="HIGH-AFFINITY BRANCHED-CHAIN AMINO ACID TRANSPORT ATP-BINDING PROTEIN LIVF"/>
    <property type="match status" value="1"/>
</dbReference>
<dbReference type="EMBL" id="BAAAUV010000004">
    <property type="protein sequence ID" value="GAA3204496.1"/>
    <property type="molecule type" value="Genomic_DNA"/>
</dbReference>
<evidence type="ECO:0000313" key="7">
    <source>
        <dbReference type="EMBL" id="GAA3204496.1"/>
    </source>
</evidence>
<proteinExistence type="inferred from homology"/>
<dbReference type="InterPro" id="IPR027417">
    <property type="entry name" value="P-loop_NTPase"/>
</dbReference>
<dbReference type="SUPFAM" id="SSF52540">
    <property type="entry name" value="P-loop containing nucleoside triphosphate hydrolases"/>
    <property type="match status" value="1"/>
</dbReference>
<keyword evidence="5" id="KW-0029">Amino-acid transport</keyword>
<keyword evidence="3" id="KW-0547">Nucleotide-binding</keyword>
<gene>
    <name evidence="7" type="ORF">GCM10010468_19040</name>
</gene>
<dbReference type="PROSITE" id="PS50893">
    <property type="entry name" value="ABC_TRANSPORTER_2"/>
    <property type="match status" value="1"/>
</dbReference>
<dbReference type="RefSeq" id="WP_344824886.1">
    <property type="nucleotide sequence ID" value="NZ_BAAAUV010000004.1"/>
</dbReference>
<comment type="caution">
    <text evidence="7">The sequence shown here is derived from an EMBL/GenBank/DDBJ whole genome shotgun (WGS) entry which is preliminary data.</text>
</comment>
<keyword evidence="2" id="KW-0813">Transport</keyword>